<dbReference type="GeneID" id="59344561"/>
<dbReference type="Gene3D" id="3.30.200.20">
    <property type="entry name" value="Phosphorylase Kinase, domain 1"/>
    <property type="match status" value="1"/>
</dbReference>
<dbReference type="InterPro" id="IPR000719">
    <property type="entry name" value="Prot_kinase_dom"/>
</dbReference>
<evidence type="ECO:0000256" key="7">
    <source>
        <dbReference type="ARBA" id="ARBA00022840"/>
    </source>
</evidence>
<evidence type="ECO:0000313" key="14">
    <source>
        <dbReference type="Proteomes" id="UP000636479"/>
    </source>
</evidence>
<dbReference type="SMART" id="SM00490">
    <property type="entry name" value="HELICc"/>
    <property type="match status" value="1"/>
</dbReference>
<keyword evidence="5" id="KW-0378">Hydrolase</keyword>
<dbReference type="InterPro" id="IPR050699">
    <property type="entry name" value="RNA-DNA_Helicase"/>
</dbReference>
<dbReference type="FunFam" id="1.10.3380.30:FF:000001">
    <property type="entry name" value="Ski2 ATP-dependent RNA helicase"/>
    <property type="match status" value="1"/>
</dbReference>
<feature type="region of interest" description="Disordered" evidence="9">
    <location>
        <begin position="794"/>
        <end position="848"/>
    </location>
</feature>
<dbReference type="Pfam" id="PF00069">
    <property type="entry name" value="Pkinase"/>
    <property type="match status" value="1"/>
</dbReference>
<dbReference type="PROSITE" id="PS51192">
    <property type="entry name" value="HELICASE_ATP_BIND_1"/>
    <property type="match status" value="1"/>
</dbReference>
<feature type="domain" description="Helicase ATP-binding" evidence="11">
    <location>
        <begin position="590"/>
        <end position="748"/>
    </location>
</feature>
<dbReference type="SMART" id="SM00220">
    <property type="entry name" value="S_TKc"/>
    <property type="match status" value="1"/>
</dbReference>
<keyword evidence="4" id="KW-0547">Nucleotide-binding</keyword>
<dbReference type="InterPro" id="IPR025696">
    <property type="entry name" value="Beta-barrel_MTR4"/>
</dbReference>
<evidence type="ECO:0000259" key="11">
    <source>
        <dbReference type="PROSITE" id="PS51192"/>
    </source>
</evidence>
<dbReference type="InterPro" id="IPR011009">
    <property type="entry name" value="Kinase-like_dom_sf"/>
</dbReference>
<dbReference type="FunFam" id="3.40.50.300:FF:000987">
    <property type="entry name" value="DEAD/DEAH box RNA helicase"/>
    <property type="match status" value="1"/>
</dbReference>
<keyword evidence="7" id="KW-0067">ATP-binding</keyword>
<dbReference type="Pfam" id="PF00271">
    <property type="entry name" value="Helicase_C"/>
    <property type="match status" value="1"/>
</dbReference>
<evidence type="ECO:0000256" key="5">
    <source>
        <dbReference type="ARBA" id="ARBA00022801"/>
    </source>
</evidence>
<comment type="similarity">
    <text evidence="2">Belongs to the helicase family. SKI2 subfamily.</text>
</comment>
<dbReference type="GO" id="GO:0070478">
    <property type="term" value="P:nuclear-transcribed mRNA catabolic process, 3'-5' exonucleolytic nonsense-mediated decay"/>
    <property type="evidence" value="ECO:0007669"/>
    <property type="project" value="TreeGrafter"/>
</dbReference>
<keyword evidence="6 13" id="KW-0347">Helicase</keyword>
<dbReference type="Gene3D" id="1.20.1500.20">
    <property type="match status" value="1"/>
</dbReference>
<evidence type="ECO:0000256" key="4">
    <source>
        <dbReference type="ARBA" id="ARBA00022741"/>
    </source>
</evidence>
<evidence type="ECO:0000256" key="8">
    <source>
        <dbReference type="ARBA" id="ARBA00022884"/>
    </source>
</evidence>
<keyword evidence="8" id="KW-0694">RNA-binding</keyword>
<dbReference type="CDD" id="cd18795">
    <property type="entry name" value="SF2_C_Ski2"/>
    <property type="match status" value="1"/>
</dbReference>
<feature type="region of interest" description="Disordered" evidence="9">
    <location>
        <begin position="406"/>
        <end position="428"/>
    </location>
</feature>
<dbReference type="Pfam" id="PF08148">
    <property type="entry name" value="DSHCT"/>
    <property type="match status" value="1"/>
</dbReference>
<dbReference type="Pfam" id="PF00270">
    <property type="entry name" value="DEAD"/>
    <property type="match status" value="1"/>
</dbReference>
<dbReference type="SUPFAM" id="SSF52540">
    <property type="entry name" value="P-loop containing nucleoside triphosphate hydrolases"/>
    <property type="match status" value="1"/>
</dbReference>
<dbReference type="InterPro" id="IPR014001">
    <property type="entry name" value="Helicase_ATP-bd"/>
</dbReference>
<keyword evidence="14" id="KW-1185">Reference proteome</keyword>
<feature type="compositionally biased region" description="Low complexity" evidence="9">
    <location>
        <begin position="809"/>
        <end position="828"/>
    </location>
</feature>
<dbReference type="Proteomes" id="UP000636479">
    <property type="component" value="Unassembled WGS sequence"/>
</dbReference>
<evidence type="ECO:0000259" key="10">
    <source>
        <dbReference type="PROSITE" id="PS50011"/>
    </source>
</evidence>
<name>A0A8H6SWN3_9AGAR</name>
<protein>
    <submittedName>
        <fullName evidence="13">ATP-dependent RNA helicase</fullName>
    </submittedName>
</protein>
<evidence type="ECO:0000259" key="12">
    <source>
        <dbReference type="PROSITE" id="PS51194"/>
    </source>
</evidence>
<dbReference type="InterPro" id="IPR011545">
    <property type="entry name" value="DEAD/DEAH_box_helicase_dom"/>
</dbReference>
<dbReference type="PANTHER" id="PTHR12131:SF1">
    <property type="entry name" value="ATP-DEPENDENT RNA HELICASE SUPV3L1, MITOCHONDRIAL-RELATED"/>
    <property type="match status" value="1"/>
</dbReference>
<dbReference type="Gene3D" id="3.40.50.300">
    <property type="entry name" value="P-loop containing nucleotide triphosphate hydrolases"/>
    <property type="match status" value="2"/>
</dbReference>
<dbReference type="RefSeq" id="XP_037222337.1">
    <property type="nucleotide sequence ID" value="XM_037362045.1"/>
</dbReference>
<evidence type="ECO:0000256" key="6">
    <source>
        <dbReference type="ARBA" id="ARBA00022806"/>
    </source>
</evidence>
<proteinExistence type="inferred from homology"/>
<accession>A0A8H6SWN3</accession>
<dbReference type="Gene3D" id="1.10.510.10">
    <property type="entry name" value="Transferase(Phosphotransferase) domain 1"/>
    <property type="match status" value="1"/>
</dbReference>
<dbReference type="GO" id="GO:0004672">
    <property type="term" value="F:protein kinase activity"/>
    <property type="evidence" value="ECO:0007669"/>
    <property type="project" value="InterPro"/>
</dbReference>
<dbReference type="OrthoDB" id="64767at2759"/>
<evidence type="ECO:0000256" key="9">
    <source>
        <dbReference type="SAM" id="MobiDB-lite"/>
    </source>
</evidence>
<organism evidence="13 14">
    <name type="scientific">Mycena indigotica</name>
    <dbReference type="NCBI Taxonomy" id="2126181"/>
    <lineage>
        <taxon>Eukaryota</taxon>
        <taxon>Fungi</taxon>
        <taxon>Dikarya</taxon>
        <taxon>Basidiomycota</taxon>
        <taxon>Agaricomycotina</taxon>
        <taxon>Agaricomycetes</taxon>
        <taxon>Agaricomycetidae</taxon>
        <taxon>Agaricales</taxon>
        <taxon>Marasmiineae</taxon>
        <taxon>Mycenaceae</taxon>
        <taxon>Mycena</taxon>
    </lineage>
</organism>
<dbReference type="Pfam" id="PF21408">
    <property type="entry name" value="MTR4-like_stalk"/>
    <property type="match status" value="1"/>
</dbReference>
<dbReference type="GO" id="GO:0004386">
    <property type="term" value="F:helicase activity"/>
    <property type="evidence" value="ECO:0007669"/>
    <property type="project" value="UniProtKB-KW"/>
</dbReference>
<dbReference type="SMART" id="SM01142">
    <property type="entry name" value="DSHCT"/>
    <property type="match status" value="1"/>
</dbReference>
<dbReference type="Pfam" id="PF13234">
    <property type="entry name" value="MTR4_beta-barrel"/>
    <property type="match status" value="1"/>
</dbReference>
<dbReference type="GO" id="GO:0016787">
    <property type="term" value="F:hydrolase activity"/>
    <property type="evidence" value="ECO:0007669"/>
    <property type="project" value="UniProtKB-KW"/>
</dbReference>
<evidence type="ECO:0000256" key="3">
    <source>
        <dbReference type="ARBA" id="ARBA00022490"/>
    </source>
</evidence>
<dbReference type="PANTHER" id="PTHR12131">
    <property type="entry name" value="ATP-DEPENDENT RNA AND DNA HELICASE"/>
    <property type="match status" value="1"/>
</dbReference>
<dbReference type="GO" id="GO:0003723">
    <property type="term" value="F:RNA binding"/>
    <property type="evidence" value="ECO:0007669"/>
    <property type="project" value="UniProtKB-KW"/>
</dbReference>
<dbReference type="Pfam" id="PF17911">
    <property type="entry name" value="Ski2_N"/>
    <property type="match status" value="1"/>
</dbReference>
<dbReference type="PROSITE" id="PS51194">
    <property type="entry name" value="HELICASE_CTER"/>
    <property type="match status" value="1"/>
</dbReference>
<feature type="domain" description="Helicase C-terminal" evidence="12">
    <location>
        <begin position="866"/>
        <end position="1056"/>
    </location>
</feature>
<sequence>MLDHFVHEGPNGSHLCIVQEFLGPSMTMKIEGNSAASKSRARRIAGQLLHAVDYLHKRGIAHGDLHTGNILLCIPASFSIDFGTPIRDTCGLPAKPSPHRPKYLVGPISERVPNKFIRSCMAKPHIKVCDFSESYMTGMTEPPPLASPHILRPPEGILGDLPYATLQTDIWGLAVVIFQILTNGGSLFSSLNDDYTLETIVLTLGKLLWRSWSNREKFFDDDVNPVLQVDSWLGLSGISSKTSLKERIELWTDVKEEILALEAMLRYDAESRCSLSDLIHCDWMVGYGRRRRGSWYQFVALALSAIMNGAEHRHIVQSIVHSAASDKSQLLKELGLDGIPSPEAIHREIEGKLLLPKTSLPRHWLPTYQLHWKPELSIPSLLTYTPSPPPTGVSFVRTGLNGRVTGHVEVPNVPPSTGLTSTSLDRAPGPSKNFVRGRSGHVPFWPGGLEDVVVSESTASSSKTGLKTIPPGFTRGLLLPDEVDESLLELGDGGDFRDDEIAAEADAFFDEQSEPPLSSAANDIDDLLPTTRSHLKPVKPSRRAPKRIIQKRDWAHVIDVNTPLSNFHELVPEMAHKYPFELDTFQKQAVYHLEMGDSVFVAAHTSAGKTVVAEYAISLAEKHMTRAIYTSPIKALSNQKFRDFKQTFSSSSVGILTGDVQINPEASCLIMTTEILRSMLYKGADLIRDVEFVIFDEVHYVNDAERGVVWEEVIIMLPDHVNIILLSATVPNTKEFADWVGRTKKKDIYVISTAQRPVPLEHYLYAGREMYKIVDSKRNFVALGYKDAGEALRRKQDKEREAAGLPPVQRVGARGAPAGQRGQQRGRGSVTPARGVARGGAPPRTMHTGADKNLYVHLVGHLRKKGLLPVVVFTFSKKRCEENAGTLSNVDLTSSVEKSEVHVAIEKALSRLKGSDKKLPQIARMRDLLSRGIGVHHGGLLPLVKEVVEILFARGLVKILFATETFAMGVNMPAKCVVFSGIRKHDGRSFRDILPGEYTQMAGRAGRRGLDATGTVIIVANDSLPEQTTLQTMILGIPTKLSSQFRLTYNMILNLLRVEALKVEEMIKRSFSENASQRLLPEQQKQVLESEKVLSSLAKLSCDICQSDIESFYDDSLAIVSANQQLFRMAVGHPQGSKLLSSGRVIILRDAHFKSNIAVLLKPAPLVASDSGLLEKSKTYFVLALVDQETKTRKRDMDLQAVTPKWPPSPNSLVVNDAVYEVTAVSLASIAMITGRTVKIDVDAIVDRHLISRMREALALLQGLVDEWNASTVIPEVDWARMRSLEFQETLRARNSRVEKLSGRECLLCGDFERHYATVHGEKVLRANIANLKLAISDQNLELIPDYEQRIAVLQELKFIDENSTVLLKGRVACEINSVNELVLTELILENTLASYEPEEVVALLSCFVFQEKTEVEPVIPPKLETGREAILAISDRVGRIQDFHKVATEDFRSSLKFGLVEVVYEWAKGMPFEQITALTDIAEGTIVRVITRLDETCREVRDAARVIGDAELFKKMEEAQIKIKRDIVFAASLYF</sequence>
<dbReference type="EMBL" id="JACAZF010000004">
    <property type="protein sequence ID" value="KAF7307318.1"/>
    <property type="molecule type" value="Genomic_DNA"/>
</dbReference>
<dbReference type="InterPro" id="IPR027417">
    <property type="entry name" value="P-loop_NTPase"/>
</dbReference>
<dbReference type="SUPFAM" id="SSF56112">
    <property type="entry name" value="Protein kinase-like (PK-like)"/>
    <property type="match status" value="1"/>
</dbReference>
<feature type="compositionally biased region" description="Polar residues" evidence="9">
    <location>
        <begin position="415"/>
        <end position="424"/>
    </location>
</feature>
<dbReference type="Gene3D" id="1.10.3380.30">
    <property type="match status" value="1"/>
</dbReference>
<evidence type="ECO:0000256" key="2">
    <source>
        <dbReference type="ARBA" id="ARBA00010140"/>
    </source>
</evidence>
<dbReference type="InterPro" id="IPR001650">
    <property type="entry name" value="Helicase_C-like"/>
</dbReference>
<dbReference type="FunFam" id="3.40.50.300:FF:000354">
    <property type="entry name" value="ATP-dependent RNA helicase SKI2"/>
    <property type="match status" value="1"/>
</dbReference>
<dbReference type="InterPro" id="IPR048392">
    <property type="entry name" value="MTR4-like_stalk"/>
</dbReference>
<dbReference type="PROSITE" id="PS50011">
    <property type="entry name" value="PROTEIN_KINASE_DOM"/>
    <property type="match status" value="1"/>
</dbReference>
<dbReference type="GO" id="GO:0005524">
    <property type="term" value="F:ATP binding"/>
    <property type="evidence" value="ECO:0007669"/>
    <property type="project" value="UniProtKB-KW"/>
</dbReference>
<dbReference type="InterPro" id="IPR012961">
    <property type="entry name" value="Ski2/MTR4_C"/>
</dbReference>
<comment type="caution">
    <text evidence="13">The sequence shown here is derived from an EMBL/GenBank/DDBJ whole genome shotgun (WGS) entry which is preliminary data.</text>
</comment>
<dbReference type="InterPro" id="IPR040801">
    <property type="entry name" value="Ski2_N"/>
</dbReference>
<gene>
    <name evidence="13" type="ORF">MIND_00525800</name>
</gene>
<dbReference type="GO" id="GO:0055087">
    <property type="term" value="C:Ski complex"/>
    <property type="evidence" value="ECO:0007669"/>
    <property type="project" value="TreeGrafter"/>
</dbReference>
<dbReference type="SMART" id="SM00487">
    <property type="entry name" value="DEXDc"/>
    <property type="match status" value="1"/>
</dbReference>
<keyword evidence="3" id="KW-0963">Cytoplasm</keyword>
<evidence type="ECO:0000313" key="13">
    <source>
        <dbReference type="EMBL" id="KAF7307318.1"/>
    </source>
</evidence>
<reference evidence="13" key="1">
    <citation type="submission" date="2020-05" db="EMBL/GenBank/DDBJ databases">
        <title>Mycena genomes resolve the evolution of fungal bioluminescence.</title>
        <authorList>
            <person name="Tsai I.J."/>
        </authorList>
    </citation>
    <scope>NUCLEOTIDE SEQUENCE</scope>
    <source>
        <strain evidence="13">171206Taipei</strain>
    </source>
</reference>
<feature type="domain" description="Protein kinase" evidence="10">
    <location>
        <begin position="1"/>
        <end position="284"/>
    </location>
</feature>
<comment type="subcellular location">
    <subcellularLocation>
        <location evidence="1">Cytoplasm</location>
    </subcellularLocation>
</comment>
<evidence type="ECO:0000256" key="1">
    <source>
        <dbReference type="ARBA" id="ARBA00004496"/>
    </source>
</evidence>